<name>A0A1K1LG93_9BACT</name>
<keyword evidence="6 7" id="KW-0472">Membrane</keyword>
<evidence type="ECO:0000256" key="4">
    <source>
        <dbReference type="ARBA" id="ARBA00022692"/>
    </source>
</evidence>
<dbReference type="PANTHER" id="PTHR40074">
    <property type="entry name" value="O-ACETYLTRANSFERASE WECH"/>
    <property type="match status" value="1"/>
</dbReference>
<keyword evidence="10" id="KW-1185">Reference proteome</keyword>
<feature type="transmembrane region" description="Helical" evidence="7">
    <location>
        <begin position="85"/>
        <end position="105"/>
    </location>
</feature>
<keyword evidence="4 7" id="KW-0812">Transmembrane</keyword>
<dbReference type="KEGG" id="dpg:DESPIGER_1904"/>
<evidence type="ECO:0000256" key="1">
    <source>
        <dbReference type="ARBA" id="ARBA00004651"/>
    </source>
</evidence>
<feature type="transmembrane region" description="Helical" evidence="7">
    <location>
        <begin position="12"/>
        <end position="32"/>
    </location>
</feature>
<evidence type="ECO:0000313" key="9">
    <source>
        <dbReference type="EMBL" id="SFV73733.1"/>
    </source>
</evidence>
<evidence type="ECO:0000256" key="5">
    <source>
        <dbReference type="ARBA" id="ARBA00022989"/>
    </source>
</evidence>
<evidence type="ECO:0000259" key="8">
    <source>
        <dbReference type="Pfam" id="PF01757"/>
    </source>
</evidence>
<dbReference type="GO" id="GO:0016413">
    <property type="term" value="F:O-acetyltransferase activity"/>
    <property type="evidence" value="ECO:0007669"/>
    <property type="project" value="TreeGrafter"/>
</dbReference>
<comment type="similarity">
    <text evidence="2">Belongs to the acyltransferase 3 family.</text>
</comment>
<evidence type="ECO:0000256" key="6">
    <source>
        <dbReference type="ARBA" id="ARBA00023136"/>
    </source>
</evidence>
<dbReference type="Pfam" id="PF01757">
    <property type="entry name" value="Acyl_transf_3"/>
    <property type="match status" value="1"/>
</dbReference>
<feature type="transmembrane region" description="Helical" evidence="7">
    <location>
        <begin position="313"/>
        <end position="335"/>
    </location>
</feature>
<keyword evidence="3" id="KW-1003">Cell membrane</keyword>
<feature type="transmembrane region" description="Helical" evidence="7">
    <location>
        <begin position="278"/>
        <end position="301"/>
    </location>
</feature>
<evidence type="ECO:0000256" key="2">
    <source>
        <dbReference type="ARBA" id="ARBA00007400"/>
    </source>
</evidence>
<evidence type="ECO:0000256" key="7">
    <source>
        <dbReference type="SAM" id="Phobius"/>
    </source>
</evidence>
<feature type="transmembrane region" description="Helical" evidence="7">
    <location>
        <begin position="44"/>
        <end position="65"/>
    </location>
</feature>
<dbReference type="PANTHER" id="PTHR40074:SF2">
    <property type="entry name" value="O-ACETYLTRANSFERASE WECH"/>
    <property type="match status" value="1"/>
</dbReference>
<dbReference type="EMBL" id="LT630450">
    <property type="protein sequence ID" value="SFV73733.1"/>
    <property type="molecule type" value="Genomic_DNA"/>
</dbReference>
<dbReference type="RefSeq" id="WP_072335873.1">
    <property type="nucleotide sequence ID" value="NZ_CBCTAE010000045.1"/>
</dbReference>
<feature type="domain" description="Acyltransferase 3" evidence="8">
    <location>
        <begin position="11"/>
        <end position="322"/>
    </location>
</feature>
<sequence length="349" mass="39215">MTQKHYDLTFHYFRAFAIVSVMLTHMWVGPVLAGSEDAARLQDSLRLCLFHSATIYFVFISGYLFDFVNRRKGPFSPLRFYKSKIVNVFCPYLVLSLLLLAAGWVSHHWFGYDIPFINDGTPVASPGDVLRCLAYGSASLVPYWYIPFIMTVFSAGPLIFHLPTGLLQKILLPAAVLPLLVPRLLVSPLRNLCFFVPIFLMGVYCARNRDACMAFIRRHLGAIRVTAVMSSLLIVADHYFGSFMPNIEGAYYVQKLCIGSWVLDLLEGMDREVPVLDFLARYSFPLFFLHAIFQGIFQAPLFQVLGAALPGQVFTIANLTVSVEIALCILCILAIKKVMGKRSRYLIGG</sequence>
<organism evidence="9 10">
    <name type="scientific">Desulfovibrio piger</name>
    <dbReference type="NCBI Taxonomy" id="901"/>
    <lineage>
        <taxon>Bacteria</taxon>
        <taxon>Pseudomonadati</taxon>
        <taxon>Thermodesulfobacteriota</taxon>
        <taxon>Desulfovibrionia</taxon>
        <taxon>Desulfovibrionales</taxon>
        <taxon>Desulfovibrionaceae</taxon>
        <taxon>Desulfovibrio</taxon>
    </lineage>
</organism>
<feature type="transmembrane region" description="Helical" evidence="7">
    <location>
        <begin position="143"/>
        <end position="163"/>
    </location>
</feature>
<keyword evidence="5 7" id="KW-1133">Transmembrane helix</keyword>
<dbReference type="GO" id="GO:0005886">
    <property type="term" value="C:plasma membrane"/>
    <property type="evidence" value="ECO:0007669"/>
    <property type="project" value="UniProtKB-SubCell"/>
</dbReference>
<dbReference type="InterPro" id="IPR002656">
    <property type="entry name" value="Acyl_transf_3_dom"/>
</dbReference>
<dbReference type="AlphaFoldDB" id="A0A1K1LG93"/>
<evidence type="ECO:0000313" key="10">
    <source>
        <dbReference type="Proteomes" id="UP000186323"/>
    </source>
</evidence>
<dbReference type="GO" id="GO:0009246">
    <property type="term" value="P:enterobacterial common antigen biosynthetic process"/>
    <property type="evidence" value="ECO:0007669"/>
    <property type="project" value="TreeGrafter"/>
</dbReference>
<dbReference type="Proteomes" id="UP000186323">
    <property type="component" value="Chromosome I"/>
</dbReference>
<protein>
    <recommendedName>
        <fullName evidence="8">Acyltransferase 3 domain-containing protein</fullName>
    </recommendedName>
</protein>
<comment type="subcellular location">
    <subcellularLocation>
        <location evidence="1">Cell membrane</location>
        <topology evidence="1">Multi-pass membrane protein</topology>
    </subcellularLocation>
</comment>
<accession>A0A1K1LG93</accession>
<reference evidence="10" key="1">
    <citation type="submission" date="2016-10" db="EMBL/GenBank/DDBJ databases">
        <authorList>
            <person name="Wegmann U."/>
        </authorList>
    </citation>
    <scope>NUCLEOTIDE SEQUENCE [LARGE SCALE GENOMIC DNA]</scope>
</reference>
<evidence type="ECO:0000256" key="3">
    <source>
        <dbReference type="ARBA" id="ARBA00022475"/>
    </source>
</evidence>
<proteinExistence type="inferred from homology"/>
<dbReference type="OrthoDB" id="6064642at2"/>
<gene>
    <name evidence="9" type="ORF">DESPIGER_1904</name>
</gene>